<organism evidence="3 4">
    <name type="scientific">Vecturithrix granuli</name>
    <dbReference type="NCBI Taxonomy" id="1499967"/>
    <lineage>
        <taxon>Bacteria</taxon>
        <taxon>Candidatus Moduliflexota</taxon>
        <taxon>Candidatus Vecturitrichia</taxon>
        <taxon>Candidatus Vecturitrichales</taxon>
        <taxon>Candidatus Vecturitrichaceae</taxon>
        <taxon>Candidatus Vecturithrix</taxon>
    </lineage>
</organism>
<keyword evidence="3" id="KW-0808">Transferase</keyword>
<name>A0A081C8N3_VECG1</name>
<evidence type="ECO:0000259" key="2">
    <source>
        <dbReference type="Pfam" id="PF01035"/>
    </source>
</evidence>
<reference evidence="3 4" key="1">
    <citation type="journal article" date="2015" name="PeerJ">
        <title>First genomic representation of candidate bacterial phylum KSB3 points to enhanced environmental sensing as a trigger of wastewater bulking.</title>
        <authorList>
            <person name="Sekiguchi Y."/>
            <person name="Ohashi A."/>
            <person name="Parks D.H."/>
            <person name="Yamauchi T."/>
            <person name="Tyson G.W."/>
            <person name="Hugenholtz P."/>
        </authorList>
    </citation>
    <scope>NUCLEOTIDE SEQUENCE [LARGE SCALE GENOMIC DNA]</scope>
</reference>
<dbReference type="InterPro" id="IPR036217">
    <property type="entry name" value="MethylDNA_cys_MeTrfase_DNAb"/>
</dbReference>
<dbReference type="GO" id="GO:0006281">
    <property type="term" value="P:DNA repair"/>
    <property type="evidence" value="ECO:0007669"/>
    <property type="project" value="InterPro"/>
</dbReference>
<dbReference type="AlphaFoldDB" id="A0A081C8N3"/>
<dbReference type="GO" id="GO:0032259">
    <property type="term" value="P:methylation"/>
    <property type="evidence" value="ECO:0007669"/>
    <property type="project" value="UniProtKB-KW"/>
</dbReference>
<evidence type="ECO:0000313" key="3">
    <source>
        <dbReference type="EMBL" id="GAK60938.1"/>
    </source>
</evidence>
<dbReference type="Pfam" id="PF01035">
    <property type="entry name" value="DNA_binding_1"/>
    <property type="match status" value="1"/>
</dbReference>
<keyword evidence="3" id="KW-0489">Methyltransferase</keyword>
<accession>A0A081C8N3</accession>
<keyword evidence="1" id="KW-0227">DNA damage</keyword>
<dbReference type="NCBIfam" id="TIGR00589">
    <property type="entry name" value="ogt"/>
    <property type="match status" value="1"/>
</dbReference>
<dbReference type="PANTHER" id="PTHR42942:SF1">
    <property type="entry name" value="ALKYLTRANSFERASE-LIKE PROTEIN 1"/>
    <property type="match status" value="1"/>
</dbReference>
<dbReference type="CDD" id="cd06445">
    <property type="entry name" value="ATase"/>
    <property type="match status" value="1"/>
</dbReference>
<gene>
    <name evidence="3" type="ORF">U27_00836</name>
</gene>
<dbReference type="SUPFAM" id="SSF46767">
    <property type="entry name" value="Methylated DNA-protein cysteine methyltransferase, C-terminal domain"/>
    <property type="match status" value="1"/>
</dbReference>
<keyword evidence="4" id="KW-1185">Reference proteome</keyword>
<dbReference type="HOGENOM" id="CLU_000445_52_5_0"/>
<feature type="domain" description="Methylated-DNA-[protein]-cysteine S-methyltransferase DNA binding" evidence="2">
    <location>
        <begin position="3"/>
        <end position="88"/>
    </location>
</feature>
<proteinExistence type="predicted"/>
<dbReference type="eggNOG" id="COG3695">
    <property type="taxonomic scope" value="Bacteria"/>
</dbReference>
<dbReference type="Gene3D" id="1.10.10.10">
    <property type="entry name" value="Winged helix-like DNA-binding domain superfamily/Winged helix DNA-binding domain"/>
    <property type="match status" value="1"/>
</dbReference>
<dbReference type="PANTHER" id="PTHR42942">
    <property type="entry name" value="6-O-METHYLGUANINE DNA METHYLTRANSFERASE"/>
    <property type="match status" value="1"/>
</dbReference>
<dbReference type="GO" id="GO:0008168">
    <property type="term" value="F:methyltransferase activity"/>
    <property type="evidence" value="ECO:0007669"/>
    <property type="project" value="UniProtKB-KW"/>
</dbReference>
<dbReference type="EMBL" id="DF820476">
    <property type="protein sequence ID" value="GAK60938.1"/>
    <property type="molecule type" value="Genomic_DNA"/>
</dbReference>
<evidence type="ECO:0000256" key="1">
    <source>
        <dbReference type="ARBA" id="ARBA00022763"/>
    </source>
</evidence>
<evidence type="ECO:0000313" key="4">
    <source>
        <dbReference type="Proteomes" id="UP000030661"/>
    </source>
</evidence>
<sequence length="113" mass="12861">MKNFYEQVYDLVVRIPAGRVMTYGQIAVLLGKPSAARAVGYALHLTPAGVRIPWQRVINSQGKISPRGASDIVHEPQLQRLLLEQEGVHFDLQGKIDLQKYLWEPDAMSQYEW</sequence>
<dbReference type="InterPro" id="IPR036388">
    <property type="entry name" value="WH-like_DNA-bd_sf"/>
</dbReference>
<protein>
    <submittedName>
        <fullName evidence="3">6-O-methylguanine DNA methyltransferase, DNA binding domain</fullName>
    </submittedName>
</protein>
<dbReference type="STRING" id="1499967.U27_00836"/>
<dbReference type="Proteomes" id="UP000030661">
    <property type="component" value="Unassembled WGS sequence"/>
</dbReference>
<dbReference type="InterPro" id="IPR014048">
    <property type="entry name" value="MethylDNA_cys_MeTrfase_DNA-bd"/>
</dbReference>
<dbReference type="InterPro" id="IPR052520">
    <property type="entry name" value="ATL_DNA_repair"/>
</dbReference>